<name>A0A5J4KNW0_9CHLR</name>
<proteinExistence type="predicted"/>
<accession>A0A5J4KNW0</accession>
<dbReference type="PANTHER" id="PTHR39209:SF2">
    <property type="entry name" value="CYTOPLASMIC PROTEIN"/>
    <property type="match status" value="1"/>
</dbReference>
<dbReference type="Gene3D" id="3.50.40.10">
    <property type="entry name" value="Phenylalanyl-trna Synthetase, Chain B, domain 3"/>
    <property type="match status" value="1"/>
</dbReference>
<gene>
    <name evidence="2" type="ORF">KDW_10680</name>
</gene>
<keyword evidence="3" id="KW-1185">Reference proteome</keyword>
<comment type="caution">
    <text evidence="2">The sequence shown here is derived from an EMBL/GenBank/DDBJ whole genome shotgun (WGS) entry which is preliminary data.</text>
</comment>
<sequence>MLLQLDASLRERIFGVRFGCATISGILVRSHDEQVWQQMQSLGQQMAADYKLEQLSEQPQIAAVRGMQRAFGFDPTRYRPSSEALLRRVLKGQALPQINSAVDINNLCSLEFLLPMCMYDLQHVSGCATVRIAAAGTAYPGIGRQVFQVEQKVIIADDNGVMGTTVSDSEHTKVTTETTQILVVMYAPAESDLTTIERHASLVAQRMIECHGGQVSDLAVLTV</sequence>
<dbReference type="GO" id="GO:0004826">
    <property type="term" value="F:phenylalanine-tRNA ligase activity"/>
    <property type="evidence" value="ECO:0007669"/>
    <property type="project" value="InterPro"/>
</dbReference>
<dbReference type="InterPro" id="IPR020825">
    <property type="entry name" value="Phe-tRNA_synthase-like_B3/B4"/>
</dbReference>
<dbReference type="SUPFAM" id="SSF56037">
    <property type="entry name" value="PheT/TilS domain"/>
    <property type="match status" value="1"/>
</dbReference>
<reference evidence="2 3" key="1">
    <citation type="submission" date="2019-10" db="EMBL/GenBank/DDBJ databases">
        <title>Dictyobacter vulcani sp. nov., within the class Ktedonobacteria, isolated from soil of volcanic Mt. Zao.</title>
        <authorList>
            <person name="Zheng Y."/>
            <person name="Wang C.M."/>
            <person name="Sakai Y."/>
            <person name="Abe K."/>
            <person name="Yokota A."/>
            <person name="Yabe S."/>
        </authorList>
    </citation>
    <scope>NUCLEOTIDE SEQUENCE [LARGE SCALE GENOMIC DNA]</scope>
    <source>
        <strain evidence="2 3">W12</strain>
    </source>
</reference>
<dbReference type="RefSeq" id="WP_151754963.1">
    <property type="nucleotide sequence ID" value="NZ_BKZW01000001.1"/>
</dbReference>
<organism evidence="2 3">
    <name type="scientific">Dictyobacter vulcani</name>
    <dbReference type="NCBI Taxonomy" id="2607529"/>
    <lineage>
        <taxon>Bacteria</taxon>
        <taxon>Bacillati</taxon>
        <taxon>Chloroflexota</taxon>
        <taxon>Ktedonobacteria</taxon>
        <taxon>Ktedonobacterales</taxon>
        <taxon>Dictyobacteraceae</taxon>
        <taxon>Dictyobacter</taxon>
    </lineage>
</organism>
<evidence type="ECO:0000259" key="1">
    <source>
        <dbReference type="SMART" id="SM00873"/>
    </source>
</evidence>
<feature type="domain" description="B3/B4 tRNA-binding" evidence="1">
    <location>
        <begin position="63"/>
        <end position="212"/>
    </location>
</feature>
<protein>
    <recommendedName>
        <fullName evidence="1">B3/B4 tRNA-binding domain-containing protein</fullName>
    </recommendedName>
</protein>
<dbReference type="Proteomes" id="UP000326912">
    <property type="component" value="Unassembled WGS sequence"/>
</dbReference>
<dbReference type="EMBL" id="BKZW01000001">
    <property type="protein sequence ID" value="GER86906.1"/>
    <property type="molecule type" value="Genomic_DNA"/>
</dbReference>
<evidence type="ECO:0000313" key="2">
    <source>
        <dbReference type="EMBL" id="GER86906.1"/>
    </source>
</evidence>
<dbReference type="AlphaFoldDB" id="A0A5J4KNW0"/>
<dbReference type="GO" id="GO:0003723">
    <property type="term" value="F:RNA binding"/>
    <property type="evidence" value="ECO:0007669"/>
    <property type="project" value="InterPro"/>
</dbReference>
<dbReference type="PANTHER" id="PTHR39209">
    <property type="match status" value="1"/>
</dbReference>
<dbReference type="InterPro" id="IPR005146">
    <property type="entry name" value="B3/B4_tRNA-bd"/>
</dbReference>
<dbReference type="SMART" id="SM00873">
    <property type="entry name" value="B3_4"/>
    <property type="match status" value="1"/>
</dbReference>
<evidence type="ECO:0000313" key="3">
    <source>
        <dbReference type="Proteomes" id="UP000326912"/>
    </source>
</evidence>
<dbReference type="Pfam" id="PF03483">
    <property type="entry name" value="B3_4"/>
    <property type="match status" value="1"/>
</dbReference>